<evidence type="ECO:0000256" key="5">
    <source>
        <dbReference type="ARBA" id="ARBA00023242"/>
    </source>
</evidence>
<evidence type="ECO:0000256" key="3">
    <source>
        <dbReference type="ARBA" id="ARBA00023125"/>
    </source>
</evidence>
<dbReference type="GO" id="GO:0005634">
    <property type="term" value="C:nucleus"/>
    <property type="evidence" value="ECO:0007669"/>
    <property type="project" value="UniProtKB-SubCell"/>
</dbReference>
<keyword evidence="5" id="KW-0539">Nucleus</keyword>
<organism evidence="7">
    <name type="scientific">Glycine soja</name>
    <name type="common">Wild soybean</name>
    <dbReference type="NCBI Taxonomy" id="3848"/>
    <lineage>
        <taxon>Eukaryota</taxon>
        <taxon>Viridiplantae</taxon>
        <taxon>Streptophyta</taxon>
        <taxon>Embryophyta</taxon>
        <taxon>Tracheophyta</taxon>
        <taxon>Spermatophyta</taxon>
        <taxon>Magnoliopsida</taxon>
        <taxon>eudicotyledons</taxon>
        <taxon>Gunneridae</taxon>
        <taxon>Pentapetalae</taxon>
        <taxon>rosids</taxon>
        <taxon>fabids</taxon>
        <taxon>Fabales</taxon>
        <taxon>Fabaceae</taxon>
        <taxon>Papilionoideae</taxon>
        <taxon>50 kb inversion clade</taxon>
        <taxon>NPAAA clade</taxon>
        <taxon>indigoferoid/millettioid clade</taxon>
        <taxon>Phaseoleae</taxon>
        <taxon>Glycine</taxon>
        <taxon>Glycine subgen. Soja</taxon>
    </lineage>
</organism>
<comment type="subcellular location">
    <subcellularLocation>
        <location evidence="1">Nucleus</location>
    </subcellularLocation>
</comment>
<accession>A0A0B2SMT8</accession>
<proteinExistence type="predicted"/>
<dbReference type="InterPro" id="IPR015300">
    <property type="entry name" value="DNA-bd_pseudobarrel_sf"/>
</dbReference>
<dbReference type="SUPFAM" id="SSF101936">
    <property type="entry name" value="DNA-binding pseudobarrel domain"/>
    <property type="match status" value="1"/>
</dbReference>
<dbReference type="Pfam" id="PF23935">
    <property type="entry name" value="DUF7271"/>
    <property type="match status" value="1"/>
</dbReference>
<dbReference type="EMBL" id="KN642044">
    <property type="protein sequence ID" value="KHN45592.1"/>
    <property type="molecule type" value="Genomic_DNA"/>
</dbReference>
<dbReference type="AlphaFoldDB" id="A0A0B2SMT8"/>
<evidence type="ECO:0000313" key="7">
    <source>
        <dbReference type="EMBL" id="KHN45592.1"/>
    </source>
</evidence>
<reference evidence="7" key="1">
    <citation type="submission" date="2014-07" db="EMBL/GenBank/DDBJ databases">
        <title>Identification of a novel salt tolerance gene in wild soybean by whole-genome sequencing.</title>
        <authorList>
            <person name="Lam H.-M."/>
            <person name="Qi X."/>
            <person name="Li M.-W."/>
            <person name="Liu X."/>
            <person name="Xie M."/>
            <person name="Ni M."/>
            <person name="Xu X."/>
        </authorList>
    </citation>
    <scope>NUCLEOTIDE SEQUENCE [LARGE SCALE GENOMIC DNA]</scope>
    <source>
        <tissue evidence="7">Root</tissue>
    </source>
</reference>
<evidence type="ECO:0000256" key="4">
    <source>
        <dbReference type="ARBA" id="ARBA00023163"/>
    </source>
</evidence>
<feature type="domain" description="DUF7271" evidence="6">
    <location>
        <begin position="32"/>
        <end position="84"/>
    </location>
</feature>
<dbReference type="Gene3D" id="2.40.330.10">
    <property type="entry name" value="DNA-binding pseudobarrel domain"/>
    <property type="match status" value="1"/>
</dbReference>
<sequence>MSTQSSTVSNVDPPMLFASSMTYQFKAIFHVDRFKRDMGIYECVMITFAAPNKNWKFDIHFSPPLDAHTCGRPPHSVRNYVFTVDVDNRMIARLYPLVLPPDVVSYVNAAHEYITVLGVRGRRHFWKLSIHNGLQCLGQPWFQFLTQNDLMAGDEVVFYYKPNQRVWEVISRKQTTRDEYNSP</sequence>
<evidence type="ECO:0000259" key="6">
    <source>
        <dbReference type="Pfam" id="PF23935"/>
    </source>
</evidence>
<keyword evidence="4" id="KW-0804">Transcription</keyword>
<keyword evidence="3" id="KW-0238">DNA-binding</keyword>
<name>A0A0B2SMT8_GLYSO</name>
<dbReference type="GO" id="GO:0003677">
    <property type="term" value="F:DNA binding"/>
    <property type="evidence" value="ECO:0007669"/>
    <property type="project" value="UniProtKB-KW"/>
</dbReference>
<protein>
    <recommendedName>
        <fullName evidence="6">DUF7271 domain-containing protein</fullName>
    </recommendedName>
</protein>
<evidence type="ECO:0000256" key="2">
    <source>
        <dbReference type="ARBA" id="ARBA00023015"/>
    </source>
</evidence>
<evidence type="ECO:0000256" key="1">
    <source>
        <dbReference type="ARBA" id="ARBA00004123"/>
    </source>
</evidence>
<keyword evidence="2" id="KW-0805">Transcription regulation</keyword>
<dbReference type="InterPro" id="IPR055695">
    <property type="entry name" value="DUF7271"/>
</dbReference>
<dbReference type="Proteomes" id="UP000053555">
    <property type="component" value="Unassembled WGS sequence"/>
</dbReference>
<gene>
    <name evidence="7" type="ORF">glysoja_043018</name>
</gene>